<protein>
    <submittedName>
        <fullName evidence="1">Uncharacterized protein</fullName>
    </submittedName>
</protein>
<accession>A0AAD3E3U4</accession>
<dbReference type="Proteomes" id="UP001054857">
    <property type="component" value="Unassembled WGS sequence"/>
</dbReference>
<name>A0AAD3E3U4_9CHLO</name>
<dbReference type="EMBL" id="BMAR01000096">
    <property type="protein sequence ID" value="GFR53185.1"/>
    <property type="molecule type" value="Genomic_DNA"/>
</dbReference>
<gene>
    <name evidence="1" type="ORF">Agub_g15933</name>
</gene>
<proteinExistence type="predicted"/>
<evidence type="ECO:0000313" key="2">
    <source>
        <dbReference type="Proteomes" id="UP001054857"/>
    </source>
</evidence>
<organism evidence="1 2">
    <name type="scientific">Astrephomene gubernaculifera</name>
    <dbReference type="NCBI Taxonomy" id="47775"/>
    <lineage>
        <taxon>Eukaryota</taxon>
        <taxon>Viridiplantae</taxon>
        <taxon>Chlorophyta</taxon>
        <taxon>core chlorophytes</taxon>
        <taxon>Chlorophyceae</taxon>
        <taxon>CS clade</taxon>
        <taxon>Chlamydomonadales</taxon>
        <taxon>Astrephomenaceae</taxon>
        <taxon>Astrephomene</taxon>
    </lineage>
</organism>
<sequence length="108" mass="12097">LYPLSQKQALLMLLWNYLSRNIYGPVQRITMENFDSADALGSLAAGASSSSAYRCADLVPEDEQELLLCMDMRLTFADWTEALWRIVTDWADNEVPPADRLAAVLGLE</sequence>
<evidence type="ECO:0000313" key="1">
    <source>
        <dbReference type="EMBL" id="GFR53185.1"/>
    </source>
</evidence>
<reference evidence="1 2" key="1">
    <citation type="journal article" date="2021" name="Sci. Rep.">
        <title>Genome sequencing of the multicellular alga Astrephomene provides insights into convergent evolution of germ-soma differentiation.</title>
        <authorList>
            <person name="Yamashita S."/>
            <person name="Yamamoto K."/>
            <person name="Matsuzaki R."/>
            <person name="Suzuki S."/>
            <person name="Yamaguchi H."/>
            <person name="Hirooka S."/>
            <person name="Minakuchi Y."/>
            <person name="Miyagishima S."/>
            <person name="Kawachi M."/>
            <person name="Toyoda A."/>
            <person name="Nozaki H."/>
        </authorList>
    </citation>
    <scope>NUCLEOTIDE SEQUENCE [LARGE SCALE GENOMIC DNA]</scope>
    <source>
        <strain evidence="1 2">NIES-4017</strain>
    </source>
</reference>
<comment type="caution">
    <text evidence="1">The sequence shown here is derived from an EMBL/GenBank/DDBJ whole genome shotgun (WGS) entry which is preliminary data.</text>
</comment>
<keyword evidence="2" id="KW-1185">Reference proteome</keyword>
<feature type="non-terminal residue" evidence="1">
    <location>
        <position position="1"/>
    </location>
</feature>
<feature type="non-terminal residue" evidence="1">
    <location>
        <position position="108"/>
    </location>
</feature>
<dbReference type="AlphaFoldDB" id="A0AAD3E3U4"/>